<dbReference type="SUPFAM" id="SSF51735">
    <property type="entry name" value="NAD(P)-binding Rossmann-fold domains"/>
    <property type="match status" value="1"/>
</dbReference>
<dbReference type="AlphaFoldDB" id="A0A1Q5UL57"/>
<protein>
    <submittedName>
        <fullName evidence="4">WW domain-containing oxidoreductase</fullName>
    </submittedName>
</protein>
<dbReference type="InterPro" id="IPR036291">
    <property type="entry name" value="NAD(P)-bd_dom_sf"/>
</dbReference>
<keyword evidence="3" id="KW-0560">Oxidoreductase</keyword>
<accession>A0A1Q5UL57</accession>
<keyword evidence="2" id="KW-0521">NADP</keyword>
<dbReference type="STRING" id="1316194.A0A1Q5UL57"/>
<comment type="caution">
    <text evidence="4">The sequence shown here is derived from an EMBL/GenBank/DDBJ whole genome shotgun (WGS) entry which is preliminary data.</text>
</comment>
<reference evidence="4 5" key="1">
    <citation type="submission" date="2016-10" db="EMBL/GenBank/DDBJ databases">
        <title>Genome sequence of the ascomycete fungus Penicillium subrubescens.</title>
        <authorList>
            <person name="De Vries R.P."/>
            <person name="Peng M."/>
            <person name="Dilokpimol A."/>
            <person name="Hilden K."/>
            <person name="Makela M.R."/>
            <person name="Grigoriev I."/>
            <person name="Riley R."/>
            <person name="Granchi Z."/>
        </authorList>
    </citation>
    <scope>NUCLEOTIDE SEQUENCE [LARGE SCALE GENOMIC DNA]</scope>
    <source>
        <strain evidence="4 5">CBS 132785</strain>
    </source>
</reference>
<evidence type="ECO:0000313" key="4">
    <source>
        <dbReference type="EMBL" id="OKP13207.1"/>
    </source>
</evidence>
<dbReference type="Gene3D" id="3.40.50.720">
    <property type="entry name" value="NAD(P)-binding Rossmann-like Domain"/>
    <property type="match status" value="1"/>
</dbReference>
<evidence type="ECO:0000256" key="3">
    <source>
        <dbReference type="ARBA" id="ARBA00023002"/>
    </source>
</evidence>
<evidence type="ECO:0000256" key="2">
    <source>
        <dbReference type="ARBA" id="ARBA00022857"/>
    </source>
</evidence>
<organism evidence="4 5">
    <name type="scientific">Penicillium subrubescens</name>
    <dbReference type="NCBI Taxonomy" id="1316194"/>
    <lineage>
        <taxon>Eukaryota</taxon>
        <taxon>Fungi</taxon>
        <taxon>Dikarya</taxon>
        <taxon>Ascomycota</taxon>
        <taxon>Pezizomycotina</taxon>
        <taxon>Eurotiomycetes</taxon>
        <taxon>Eurotiomycetidae</taxon>
        <taxon>Eurotiales</taxon>
        <taxon>Aspergillaceae</taxon>
        <taxon>Penicillium</taxon>
    </lineage>
</organism>
<name>A0A1Q5UL57_9EURO</name>
<evidence type="ECO:0000256" key="1">
    <source>
        <dbReference type="ARBA" id="ARBA00006484"/>
    </source>
</evidence>
<dbReference type="PRINTS" id="PR00081">
    <property type="entry name" value="GDHRDH"/>
</dbReference>
<comment type="similarity">
    <text evidence="1">Belongs to the short-chain dehydrogenases/reductases (SDR) family.</text>
</comment>
<dbReference type="EMBL" id="MNBE01000157">
    <property type="protein sequence ID" value="OKP13207.1"/>
    <property type="molecule type" value="Genomic_DNA"/>
</dbReference>
<dbReference type="Pfam" id="PF00106">
    <property type="entry name" value="adh_short"/>
    <property type="match status" value="1"/>
</dbReference>
<dbReference type="Proteomes" id="UP000186955">
    <property type="component" value="Unassembled WGS sequence"/>
</dbReference>
<dbReference type="OrthoDB" id="191139at2759"/>
<keyword evidence="5" id="KW-1185">Reference proteome</keyword>
<dbReference type="PANTHER" id="PTHR24320:SF272">
    <property type="entry name" value="NAD(P)-BINDING ROSSMANN-FOLD SUPERFAMILY PROTEIN"/>
    <property type="match status" value="1"/>
</dbReference>
<proteinExistence type="inferred from homology"/>
<sequence>MSRYSAAHANPQGPTDARPTAMQIIQDEQMQGKLVGKVVVITGVSSGLGVETARALAATGATLYMTARDLDKAKTALGDIFDPSQMDLVHMDHTSLESVRTAAQSILSKTDKITILICNAGVMAVKDLQLTVEGYELQFATNHLAHFLFFELLKPALLAGSSSEFQSRVVIVSSSGHRTIRGLGPSDNYHYQKGGYDPREAYSQSKTANVYMANEIERRYGSQGLHATSLHPGVIATPLGRHMSPEEIEALLTNPIVQMFQKSPEQGAATTVWGTVSKELEGKGGLFLDNCAVAERGDYDENPLSGNAVPHTYCPQDEARLWKDSLEMVGLSSED</sequence>
<evidence type="ECO:0000313" key="5">
    <source>
        <dbReference type="Proteomes" id="UP000186955"/>
    </source>
</evidence>
<dbReference type="PANTHER" id="PTHR24320">
    <property type="entry name" value="RETINOL DEHYDROGENASE"/>
    <property type="match status" value="1"/>
</dbReference>
<gene>
    <name evidence="4" type="ORF">PENSUB_1307</name>
</gene>
<dbReference type="InterPro" id="IPR002347">
    <property type="entry name" value="SDR_fam"/>
</dbReference>
<dbReference type="GO" id="GO:0016491">
    <property type="term" value="F:oxidoreductase activity"/>
    <property type="evidence" value="ECO:0007669"/>
    <property type="project" value="UniProtKB-KW"/>
</dbReference>